<dbReference type="SUPFAM" id="SSF51261">
    <property type="entry name" value="Duplicated hybrid motif"/>
    <property type="match status" value="1"/>
</dbReference>
<keyword evidence="1" id="KW-0732">Signal</keyword>
<dbReference type="EMBL" id="BAAADD010000011">
    <property type="protein sequence ID" value="GAA0585207.1"/>
    <property type="molecule type" value="Genomic_DNA"/>
</dbReference>
<proteinExistence type="predicted"/>
<dbReference type="InterPro" id="IPR016047">
    <property type="entry name" value="M23ase_b-sheet_dom"/>
</dbReference>
<keyword evidence="3" id="KW-1133">Transmembrane helix</keyword>
<protein>
    <submittedName>
        <fullName evidence="6">M23 family metallopeptidase</fullName>
    </submittedName>
</protein>
<feature type="compositionally biased region" description="Polar residues" evidence="2">
    <location>
        <begin position="167"/>
        <end position="181"/>
    </location>
</feature>
<evidence type="ECO:0000259" key="4">
    <source>
        <dbReference type="Pfam" id="PF01551"/>
    </source>
</evidence>
<keyword evidence="3" id="KW-0812">Transmembrane</keyword>
<dbReference type="Pfam" id="PF01551">
    <property type="entry name" value="Peptidase_M23"/>
    <property type="match status" value="1"/>
</dbReference>
<dbReference type="InterPro" id="IPR011055">
    <property type="entry name" value="Dup_hybrid_motif"/>
</dbReference>
<dbReference type="Pfam" id="PF19353">
    <property type="entry name" value="DUF5930"/>
    <property type="match status" value="1"/>
</dbReference>
<evidence type="ECO:0000256" key="3">
    <source>
        <dbReference type="SAM" id="Phobius"/>
    </source>
</evidence>
<feature type="domain" description="M23ase beta-sheet core" evidence="4">
    <location>
        <begin position="365"/>
        <end position="459"/>
    </location>
</feature>
<reference evidence="6 7" key="1">
    <citation type="journal article" date="2019" name="Int. J. Syst. Evol. Microbiol.">
        <title>The Global Catalogue of Microorganisms (GCM) 10K type strain sequencing project: providing services to taxonomists for standard genome sequencing and annotation.</title>
        <authorList>
            <consortium name="The Broad Institute Genomics Platform"/>
            <consortium name="The Broad Institute Genome Sequencing Center for Infectious Disease"/>
            <person name="Wu L."/>
            <person name="Ma J."/>
        </authorList>
    </citation>
    <scope>NUCLEOTIDE SEQUENCE [LARGE SCALE GENOMIC DNA]</scope>
    <source>
        <strain evidence="6 7">JCM 15089</strain>
    </source>
</reference>
<keyword evidence="3" id="KW-0472">Membrane</keyword>
<accession>A0ABN1F8R4</accession>
<evidence type="ECO:0000256" key="1">
    <source>
        <dbReference type="ARBA" id="ARBA00022729"/>
    </source>
</evidence>
<dbReference type="InterPro" id="IPR050570">
    <property type="entry name" value="Cell_wall_metabolism_enzyme"/>
</dbReference>
<sequence length="471" mass="51631">MAESLLERAWAWLHETFPERQVYIRSDGRVQFFTFSPVFQATLAGLGLIFLGWVAFATVNVIFKDRIIAAKDHRFQQTVQNYEIRVADLQTSYEESNGALVTAEDRFKEVADELQTKQNIIWNVLSRKREVDAILNRRDTTGQAAHEVFDGGKPGDALDAAPPPPSAIQSTAGSSDFTVTPQPVKPQPRSAKPTKASMLDFGSTVGRLAGAIFGRRQTADISPEVIARHPVLRQLAFQTERIRRLSASQTMLMARTQGQVEEGITSIRSILKRTGINPDQFTQRVRGSEGVGGPEIPLSAVSIEGVSDTAFQQAYLKSSAQLTEMTELLGGLKHVPLTTPVAGAAFERTSGFGARVDPFTGRYAFHPGVDWSGPTGATVRSTAPGVVVWADYRGGYGKMVEINHGYGIHTRYAHLSSILVHVGTRVGENAPVGKLGSTGRSTGPHVHYEIWYDDVVRNPRNFIEAGRYVLQ</sequence>
<dbReference type="InterPro" id="IPR045974">
    <property type="entry name" value="DUF5930"/>
</dbReference>
<dbReference type="RefSeq" id="WP_166929262.1">
    <property type="nucleotide sequence ID" value="NZ_BAAADD010000011.1"/>
</dbReference>
<gene>
    <name evidence="6" type="ORF">GCM10008942_37660</name>
</gene>
<name>A0ABN1F8R4_9PROT</name>
<evidence type="ECO:0000259" key="5">
    <source>
        <dbReference type="Pfam" id="PF19353"/>
    </source>
</evidence>
<dbReference type="CDD" id="cd12797">
    <property type="entry name" value="M23_peptidase"/>
    <property type="match status" value="1"/>
</dbReference>
<feature type="domain" description="DUF5930" evidence="5">
    <location>
        <begin position="1"/>
        <end position="133"/>
    </location>
</feature>
<feature type="transmembrane region" description="Helical" evidence="3">
    <location>
        <begin position="38"/>
        <end position="63"/>
    </location>
</feature>
<evidence type="ECO:0000313" key="6">
    <source>
        <dbReference type="EMBL" id="GAA0585207.1"/>
    </source>
</evidence>
<feature type="region of interest" description="Disordered" evidence="2">
    <location>
        <begin position="145"/>
        <end position="195"/>
    </location>
</feature>
<dbReference type="PANTHER" id="PTHR21666:SF289">
    <property type="entry name" value="L-ALA--D-GLU ENDOPEPTIDASE"/>
    <property type="match status" value="1"/>
</dbReference>
<dbReference type="Proteomes" id="UP001499951">
    <property type="component" value="Unassembled WGS sequence"/>
</dbReference>
<organism evidence="6 7">
    <name type="scientific">Rhizomicrobium electricum</name>
    <dbReference type="NCBI Taxonomy" id="480070"/>
    <lineage>
        <taxon>Bacteria</taxon>
        <taxon>Pseudomonadati</taxon>
        <taxon>Pseudomonadota</taxon>
        <taxon>Alphaproteobacteria</taxon>
        <taxon>Micropepsales</taxon>
        <taxon>Micropepsaceae</taxon>
        <taxon>Rhizomicrobium</taxon>
    </lineage>
</organism>
<evidence type="ECO:0000256" key="2">
    <source>
        <dbReference type="SAM" id="MobiDB-lite"/>
    </source>
</evidence>
<dbReference type="Gene3D" id="2.70.70.10">
    <property type="entry name" value="Glucose Permease (Domain IIA)"/>
    <property type="match status" value="1"/>
</dbReference>
<keyword evidence="7" id="KW-1185">Reference proteome</keyword>
<dbReference type="PANTHER" id="PTHR21666">
    <property type="entry name" value="PEPTIDASE-RELATED"/>
    <property type="match status" value="1"/>
</dbReference>
<comment type="caution">
    <text evidence="6">The sequence shown here is derived from an EMBL/GenBank/DDBJ whole genome shotgun (WGS) entry which is preliminary data.</text>
</comment>
<evidence type="ECO:0000313" key="7">
    <source>
        <dbReference type="Proteomes" id="UP001499951"/>
    </source>
</evidence>